<sequence length="80" mass="8857">MVNCPSQFSSLVLSFNLTFLILPEADSGITESFCPGHLGVDRNINLDLLYGLKMKIETPTCDTLFISLSFSIKQVRLSLC</sequence>
<protein>
    <submittedName>
        <fullName evidence="1">Uncharacterized protein</fullName>
    </submittedName>
</protein>
<evidence type="ECO:0000313" key="2">
    <source>
        <dbReference type="Proteomes" id="UP001055811"/>
    </source>
</evidence>
<dbReference type="Proteomes" id="UP001055811">
    <property type="component" value="Linkage Group LG02"/>
</dbReference>
<reference evidence="2" key="1">
    <citation type="journal article" date="2022" name="Mol. Ecol. Resour.">
        <title>The genomes of chicory, endive, great burdock and yacon provide insights into Asteraceae palaeo-polyploidization history and plant inulin production.</title>
        <authorList>
            <person name="Fan W."/>
            <person name="Wang S."/>
            <person name="Wang H."/>
            <person name="Wang A."/>
            <person name="Jiang F."/>
            <person name="Liu H."/>
            <person name="Zhao H."/>
            <person name="Xu D."/>
            <person name="Zhang Y."/>
        </authorList>
    </citation>
    <scope>NUCLEOTIDE SEQUENCE [LARGE SCALE GENOMIC DNA]</scope>
    <source>
        <strain evidence="2">cv. Punajuju</strain>
    </source>
</reference>
<proteinExistence type="predicted"/>
<reference evidence="1 2" key="2">
    <citation type="journal article" date="2022" name="Mol. Ecol. Resour.">
        <title>The genomes of chicory, endive, great burdock and yacon provide insights into Asteraceae paleo-polyploidization history and plant inulin production.</title>
        <authorList>
            <person name="Fan W."/>
            <person name="Wang S."/>
            <person name="Wang H."/>
            <person name="Wang A."/>
            <person name="Jiang F."/>
            <person name="Liu H."/>
            <person name="Zhao H."/>
            <person name="Xu D."/>
            <person name="Zhang Y."/>
        </authorList>
    </citation>
    <scope>NUCLEOTIDE SEQUENCE [LARGE SCALE GENOMIC DNA]</scope>
    <source>
        <strain evidence="2">cv. Punajuju</strain>
        <tissue evidence="1">Leaves</tissue>
    </source>
</reference>
<dbReference type="EMBL" id="CM042010">
    <property type="protein sequence ID" value="KAI3782149.1"/>
    <property type="molecule type" value="Genomic_DNA"/>
</dbReference>
<comment type="caution">
    <text evidence="1">The sequence shown here is derived from an EMBL/GenBank/DDBJ whole genome shotgun (WGS) entry which is preliminary data.</text>
</comment>
<evidence type="ECO:0000313" key="1">
    <source>
        <dbReference type="EMBL" id="KAI3782149.1"/>
    </source>
</evidence>
<keyword evidence="2" id="KW-1185">Reference proteome</keyword>
<accession>A0ACB9GFD7</accession>
<gene>
    <name evidence="1" type="ORF">L2E82_12182</name>
</gene>
<organism evidence="1 2">
    <name type="scientific">Cichorium intybus</name>
    <name type="common">Chicory</name>
    <dbReference type="NCBI Taxonomy" id="13427"/>
    <lineage>
        <taxon>Eukaryota</taxon>
        <taxon>Viridiplantae</taxon>
        <taxon>Streptophyta</taxon>
        <taxon>Embryophyta</taxon>
        <taxon>Tracheophyta</taxon>
        <taxon>Spermatophyta</taxon>
        <taxon>Magnoliopsida</taxon>
        <taxon>eudicotyledons</taxon>
        <taxon>Gunneridae</taxon>
        <taxon>Pentapetalae</taxon>
        <taxon>asterids</taxon>
        <taxon>campanulids</taxon>
        <taxon>Asterales</taxon>
        <taxon>Asteraceae</taxon>
        <taxon>Cichorioideae</taxon>
        <taxon>Cichorieae</taxon>
        <taxon>Cichoriinae</taxon>
        <taxon>Cichorium</taxon>
    </lineage>
</organism>
<name>A0ACB9GFD7_CICIN</name>